<keyword evidence="8" id="KW-1185">Reference proteome</keyword>
<evidence type="ECO:0000313" key="7">
    <source>
        <dbReference type="EMBL" id="TDO13951.1"/>
    </source>
</evidence>
<dbReference type="InterPro" id="IPR006330">
    <property type="entry name" value="Ado/ade_deaminase"/>
</dbReference>
<comment type="caution">
    <text evidence="7">The sequence shown here is derived from an EMBL/GenBank/DDBJ whole genome shotgun (WGS) entry which is preliminary data.</text>
</comment>
<evidence type="ECO:0000313" key="8">
    <source>
        <dbReference type="Proteomes" id="UP000295150"/>
    </source>
</evidence>
<keyword evidence="3" id="KW-0479">Metal-binding</keyword>
<gene>
    <name evidence="7" type="ORF">DFO68_103176</name>
</gene>
<dbReference type="GO" id="GO:0043103">
    <property type="term" value="P:hypoxanthine salvage"/>
    <property type="evidence" value="ECO:0007669"/>
    <property type="project" value="TreeGrafter"/>
</dbReference>
<sequence>MRDFLRRLPKAELHLHIEGTLEPELMFYLAERNGVDLPYASVEDVRAAETSPTCRPSSVSITRT</sequence>
<dbReference type="EMBL" id="SNWH01000003">
    <property type="protein sequence ID" value="TDO13951.1"/>
    <property type="molecule type" value="Genomic_DNA"/>
</dbReference>
<dbReference type="GO" id="GO:0046872">
    <property type="term" value="F:metal ion binding"/>
    <property type="evidence" value="ECO:0007669"/>
    <property type="project" value="UniProtKB-KW"/>
</dbReference>
<dbReference type="Proteomes" id="UP000295150">
    <property type="component" value="Unassembled WGS sequence"/>
</dbReference>
<protein>
    <submittedName>
        <fullName evidence="7">Adenosine/AMP deaminase-like protein</fullName>
    </submittedName>
</protein>
<evidence type="ECO:0000256" key="4">
    <source>
        <dbReference type="ARBA" id="ARBA00022801"/>
    </source>
</evidence>
<proteinExistence type="inferred from homology"/>
<name>A0A4R6HYX7_9GAMM</name>
<evidence type="ECO:0000256" key="2">
    <source>
        <dbReference type="ARBA" id="ARBA00006676"/>
    </source>
</evidence>
<dbReference type="GO" id="GO:0005829">
    <property type="term" value="C:cytosol"/>
    <property type="evidence" value="ECO:0007669"/>
    <property type="project" value="TreeGrafter"/>
</dbReference>
<evidence type="ECO:0000256" key="5">
    <source>
        <dbReference type="ARBA" id="ARBA00022833"/>
    </source>
</evidence>
<accession>A0A4R6HYX7</accession>
<dbReference type="SUPFAM" id="SSF51556">
    <property type="entry name" value="Metallo-dependent hydrolases"/>
    <property type="match status" value="1"/>
</dbReference>
<dbReference type="Pfam" id="PF00962">
    <property type="entry name" value="A_deaminase"/>
    <property type="match status" value="1"/>
</dbReference>
<keyword evidence="5" id="KW-0862">Zinc</keyword>
<evidence type="ECO:0000256" key="3">
    <source>
        <dbReference type="ARBA" id="ARBA00022723"/>
    </source>
</evidence>
<comment type="cofactor">
    <cofactor evidence="1">
        <name>Zn(2+)</name>
        <dbReference type="ChEBI" id="CHEBI:29105"/>
    </cofactor>
</comment>
<organism evidence="7 8">
    <name type="scientific">Halomonas ventosae</name>
    <dbReference type="NCBI Taxonomy" id="229007"/>
    <lineage>
        <taxon>Bacteria</taxon>
        <taxon>Pseudomonadati</taxon>
        <taxon>Pseudomonadota</taxon>
        <taxon>Gammaproteobacteria</taxon>
        <taxon>Oceanospirillales</taxon>
        <taxon>Halomonadaceae</taxon>
        <taxon>Halomonas</taxon>
    </lineage>
</organism>
<dbReference type="GO" id="GO:0000034">
    <property type="term" value="F:adenine deaminase activity"/>
    <property type="evidence" value="ECO:0007669"/>
    <property type="project" value="TreeGrafter"/>
</dbReference>
<dbReference type="PANTHER" id="PTHR43114:SF6">
    <property type="entry name" value="ADENINE DEAMINASE"/>
    <property type="match status" value="1"/>
</dbReference>
<comment type="similarity">
    <text evidence="2">Belongs to the metallo-dependent hydrolases superfamily. Adenosine and AMP deaminases family.</text>
</comment>
<dbReference type="AlphaFoldDB" id="A0A4R6HYX7"/>
<dbReference type="Gene3D" id="3.20.20.140">
    <property type="entry name" value="Metal-dependent hydrolases"/>
    <property type="match status" value="1"/>
</dbReference>
<dbReference type="InterPro" id="IPR032466">
    <property type="entry name" value="Metal_Hydrolase"/>
</dbReference>
<dbReference type="GO" id="GO:0006146">
    <property type="term" value="P:adenine catabolic process"/>
    <property type="evidence" value="ECO:0007669"/>
    <property type="project" value="TreeGrafter"/>
</dbReference>
<feature type="domain" description="Adenosine deaminase" evidence="6">
    <location>
        <begin position="9"/>
        <end position="46"/>
    </location>
</feature>
<keyword evidence="4" id="KW-0378">Hydrolase</keyword>
<evidence type="ECO:0000256" key="1">
    <source>
        <dbReference type="ARBA" id="ARBA00001947"/>
    </source>
</evidence>
<dbReference type="InterPro" id="IPR001365">
    <property type="entry name" value="A_deaminase_dom"/>
</dbReference>
<reference evidence="7 8" key="1">
    <citation type="submission" date="2019-03" db="EMBL/GenBank/DDBJ databases">
        <title>Freshwater and sediment microbial communities from various areas in North America, analyzing microbe dynamics in response to fracking.</title>
        <authorList>
            <person name="Lamendella R."/>
        </authorList>
    </citation>
    <scope>NUCLEOTIDE SEQUENCE [LARGE SCALE GENOMIC DNA]</scope>
    <source>
        <strain evidence="7 8">1_TX</strain>
    </source>
</reference>
<evidence type="ECO:0000259" key="6">
    <source>
        <dbReference type="Pfam" id="PF00962"/>
    </source>
</evidence>
<dbReference type="PANTHER" id="PTHR43114">
    <property type="entry name" value="ADENINE DEAMINASE"/>
    <property type="match status" value="1"/>
</dbReference>